<name>A0A1H2H414_9ACTN</name>
<keyword evidence="2" id="KW-1185">Reference proteome</keyword>
<evidence type="ECO:0000313" key="1">
    <source>
        <dbReference type="EMBL" id="SDU26525.1"/>
    </source>
</evidence>
<evidence type="ECO:0000313" key="2">
    <source>
        <dbReference type="Proteomes" id="UP000182977"/>
    </source>
</evidence>
<dbReference type="Gene3D" id="3.60.20.10">
    <property type="entry name" value="Glutamine Phosphoribosylpyrophosphate, subunit 1, domain 1"/>
    <property type="match status" value="1"/>
</dbReference>
<accession>A0A1H2H414</accession>
<sequence>MTLLTVYLRRVLSHYELVIASDSRLSGGQALDHAQKVFQLGRSDALIAFAGDTQWAYPLLMQMQRAIENYPFSSSRRLPLSKLKGHTLRVFQQTYDAIHSLPVGQRHPDKPDNYFLLGGYDWQDDKFKAWRLAFDAGNRRFIFRRLLGANESKFFFSGDNKQAVVDAIRRTRLLLRERDRDGNNIDMEPFEILCEITGDERYPGIGGVPQIGKVYKHLNTQLFQLMWSCNGVSTPHFAGRPLQQGERNSLPIFDPAKGFYSVREMTALED</sequence>
<gene>
    <name evidence="1" type="ORF">SAMN04488563_0828</name>
</gene>
<dbReference type="SUPFAM" id="SSF56235">
    <property type="entry name" value="N-terminal nucleophile aminohydrolases (Ntn hydrolases)"/>
    <property type="match status" value="1"/>
</dbReference>
<organism evidence="1 2">
    <name type="scientific">Jiangella alkaliphila</name>
    <dbReference type="NCBI Taxonomy" id="419479"/>
    <lineage>
        <taxon>Bacteria</taxon>
        <taxon>Bacillati</taxon>
        <taxon>Actinomycetota</taxon>
        <taxon>Actinomycetes</taxon>
        <taxon>Jiangellales</taxon>
        <taxon>Jiangellaceae</taxon>
        <taxon>Jiangella</taxon>
    </lineage>
</organism>
<dbReference type="AlphaFoldDB" id="A0A1H2H414"/>
<dbReference type="OrthoDB" id="582107at2"/>
<reference evidence="2" key="1">
    <citation type="submission" date="2016-10" db="EMBL/GenBank/DDBJ databases">
        <authorList>
            <person name="Varghese N."/>
            <person name="Submissions S."/>
        </authorList>
    </citation>
    <scope>NUCLEOTIDE SEQUENCE [LARGE SCALE GENOMIC DNA]</scope>
    <source>
        <strain evidence="2">DSM 45079</strain>
    </source>
</reference>
<dbReference type="RefSeq" id="WP_152690507.1">
    <property type="nucleotide sequence ID" value="NZ_KQ061219.1"/>
</dbReference>
<protein>
    <submittedName>
        <fullName evidence="1">Uncharacterized protein</fullName>
    </submittedName>
</protein>
<proteinExistence type="predicted"/>
<dbReference type="EMBL" id="LT629791">
    <property type="protein sequence ID" value="SDU26525.1"/>
    <property type="molecule type" value="Genomic_DNA"/>
</dbReference>
<dbReference type="Proteomes" id="UP000182977">
    <property type="component" value="Chromosome I"/>
</dbReference>
<dbReference type="InterPro" id="IPR029055">
    <property type="entry name" value="Ntn_hydrolases_N"/>
</dbReference>